<dbReference type="SUPFAM" id="SSF55785">
    <property type="entry name" value="PYP-like sensor domain (PAS domain)"/>
    <property type="match status" value="1"/>
</dbReference>
<evidence type="ECO:0000259" key="1">
    <source>
        <dbReference type="Pfam" id="PF08447"/>
    </source>
</evidence>
<evidence type="ECO:0000313" key="3">
    <source>
        <dbReference type="Proteomes" id="UP001304671"/>
    </source>
</evidence>
<keyword evidence="3" id="KW-1185">Reference proteome</keyword>
<evidence type="ECO:0000313" key="2">
    <source>
        <dbReference type="EMBL" id="MEA5256343.1"/>
    </source>
</evidence>
<dbReference type="Gene3D" id="3.30.450.20">
    <property type="entry name" value="PAS domain"/>
    <property type="match status" value="1"/>
</dbReference>
<dbReference type="InterPro" id="IPR035965">
    <property type="entry name" value="PAS-like_dom_sf"/>
</dbReference>
<dbReference type="InterPro" id="IPR013655">
    <property type="entry name" value="PAS_fold_3"/>
</dbReference>
<dbReference type="Proteomes" id="UP001304671">
    <property type="component" value="Unassembled WGS sequence"/>
</dbReference>
<dbReference type="EMBL" id="JAYFUL010000001">
    <property type="protein sequence ID" value="MEA5256343.1"/>
    <property type="molecule type" value="Genomic_DNA"/>
</dbReference>
<dbReference type="InterPro" id="IPR001610">
    <property type="entry name" value="PAC"/>
</dbReference>
<name>A0ABU5QH23_9BACT</name>
<proteinExistence type="predicted"/>
<sequence>MEKTKFFNLETDIKSEIINRLLYSMPLAISLFDIQKRQNIFTNEQYYKGVGYTADEFDPLDKDCFNRLIHPDDLPSLNKFLNVLTNSPNDGFHILVNRCLCKNGEFKWFKNYITIVEREPSGGPSLLLGLAQDITSQIDSRQKFLEQIHNMEKVSFTLSHELRHEHSKILSILDISKDSDMIEIGDLQWLANTIYTSAESIDKSIHSISQQLLSIKTKFITLNSTEL</sequence>
<organism evidence="2 3">
    <name type="scientific">Arcicella aquatica</name>
    <dbReference type="NCBI Taxonomy" id="217141"/>
    <lineage>
        <taxon>Bacteria</taxon>
        <taxon>Pseudomonadati</taxon>
        <taxon>Bacteroidota</taxon>
        <taxon>Cytophagia</taxon>
        <taxon>Cytophagales</taxon>
        <taxon>Flectobacillaceae</taxon>
        <taxon>Arcicella</taxon>
    </lineage>
</organism>
<comment type="caution">
    <text evidence="2">The sequence shown here is derived from an EMBL/GenBank/DDBJ whole genome shotgun (WGS) entry which is preliminary data.</text>
</comment>
<dbReference type="RefSeq" id="WP_323246146.1">
    <property type="nucleotide sequence ID" value="NZ_JAYFUL010000001.1"/>
</dbReference>
<reference evidence="2 3" key="1">
    <citation type="submission" date="2023-12" db="EMBL/GenBank/DDBJ databases">
        <title>Novel species of the genus Arcicella isolated from rivers.</title>
        <authorList>
            <person name="Lu H."/>
        </authorList>
    </citation>
    <scope>NUCLEOTIDE SEQUENCE [LARGE SCALE GENOMIC DNA]</scope>
    <source>
        <strain evidence="2 3">LMG 21963</strain>
    </source>
</reference>
<dbReference type="NCBIfam" id="TIGR00229">
    <property type="entry name" value="sensory_box"/>
    <property type="match status" value="1"/>
</dbReference>
<dbReference type="InterPro" id="IPR000014">
    <property type="entry name" value="PAS"/>
</dbReference>
<protein>
    <submittedName>
        <fullName evidence="2">PAS domain-containing protein</fullName>
    </submittedName>
</protein>
<gene>
    <name evidence="2" type="ORF">VB264_01020</name>
</gene>
<dbReference type="SMART" id="SM00086">
    <property type="entry name" value="PAC"/>
    <property type="match status" value="1"/>
</dbReference>
<dbReference type="Pfam" id="PF08447">
    <property type="entry name" value="PAS_3"/>
    <property type="match status" value="1"/>
</dbReference>
<feature type="domain" description="PAS fold-3" evidence="1">
    <location>
        <begin position="40"/>
        <end position="129"/>
    </location>
</feature>
<accession>A0ABU5QH23</accession>